<dbReference type="EMBL" id="ML208277">
    <property type="protein sequence ID" value="TFK73240.1"/>
    <property type="molecule type" value="Genomic_DNA"/>
</dbReference>
<reference evidence="1 2" key="1">
    <citation type="journal article" date="2019" name="Nat. Ecol. Evol.">
        <title>Megaphylogeny resolves global patterns of mushroom evolution.</title>
        <authorList>
            <person name="Varga T."/>
            <person name="Krizsan K."/>
            <person name="Foldi C."/>
            <person name="Dima B."/>
            <person name="Sanchez-Garcia M."/>
            <person name="Sanchez-Ramirez S."/>
            <person name="Szollosi G.J."/>
            <person name="Szarkandi J.G."/>
            <person name="Papp V."/>
            <person name="Albert L."/>
            <person name="Andreopoulos W."/>
            <person name="Angelini C."/>
            <person name="Antonin V."/>
            <person name="Barry K.W."/>
            <person name="Bougher N.L."/>
            <person name="Buchanan P."/>
            <person name="Buyck B."/>
            <person name="Bense V."/>
            <person name="Catcheside P."/>
            <person name="Chovatia M."/>
            <person name="Cooper J."/>
            <person name="Damon W."/>
            <person name="Desjardin D."/>
            <person name="Finy P."/>
            <person name="Geml J."/>
            <person name="Haridas S."/>
            <person name="Hughes K."/>
            <person name="Justo A."/>
            <person name="Karasinski D."/>
            <person name="Kautmanova I."/>
            <person name="Kiss B."/>
            <person name="Kocsube S."/>
            <person name="Kotiranta H."/>
            <person name="LaButti K.M."/>
            <person name="Lechner B.E."/>
            <person name="Liimatainen K."/>
            <person name="Lipzen A."/>
            <person name="Lukacs Z."/>
            <person name="Mihaltcheva S."/>
            <person name="Morgado L.N."/>
            <person name="Niskanen T."/>
            <person name="Noordeloos M.E."/>
            <person name="Ohm R.A."/>
            <person name="Ortiz-Santana B."/>
            <person name="Ovrebo C."/>
            <person name="Racz N."/>
            <person name="Riley R."/>
            <person name="Savchenko A."/>
            <person name="Shiryaev A."/>
            <person name="Soop K."/>
            <person name="Spirin V."/>
            <person name="Szebenyi C."/>
            <person name="Tomsovsky M."/>
            <person name="Tulloss R.E."/>
            <person name="Uehling J."/>
            <person name="Grigoriev I.V."/>
            <person name="Vagvolgyi C."/>
            <person name="Papp T."/>
            <person name="Martin F.M."/>
            <person name="Miettinen O."/>
            <person name="Hibbett D.S."/>
            <person name="Nagy L.G."/>
        </authorList>
    </citation>
    <scope>NUCLEOTIDE SEQUENCE [LARGE SCALE GENOMIC DNA]</scope>
    <source>
        <strain evidence="1 2">NL-1719</strain>
    </source>
</reference>
<name>A0ACD3B548_9AGAR</name>
<dbReference type="Proteomes" id="UP000308600">
    <property type="component" value="Unassembled WGS sequence"/>
</dbReference>
<protein>
    <submittedName>
        <fullName evidence="1">Alpha/beta-hydrolase</fullName>
    </submittedName>
</protein>
<gene>
    <name evidence="1" type="ORF">BDN72DRAFT_212850</name>
</gene>
<proteinExistence type="predicted"/>
<keyword evidence="2" id="KW-1185">Reference proteome</keyword>
<sequence>MSTNDEPAVCIGKKGISSCTYDDLVHYFKYASSAYVPVCPRPNGKHLVTLFSNVVTDIQGFVARDDERKEVVVCLRGSLSLTDFLLDSQLVLIPFKCPGISAPSGCRVHSGFLLAWDSIVVQILAILVQQLGSHEGYSVVTVGHSLGGALSILAAACVKGNFPEVDVRNYSYGAPRVGNEAFAEWFNEEFPPGKAFRVVHGDDGAPTLIPTSLGYHHTGVEYWQLDPPNKDNVIICSADGEDATCSASVPSQGINHAHTIYLGIHVATPFCMGIRL</sequence>
<organism evidence="1 2">
    <name type="scientific">Pluteus cervinus</name>
    <dbReference type="NCBI Taxonomy" id="181527"/>
    <lineage>
        <taxon>Eukaryota</taxon>
        <taxon>Fungi</taxon>
        <taxon>Dikarya</taxon>
        <taxon>Basidiomycota</taxon>
        <taxon>Agaricomycotina</taxon>
        <taxon>Agaricomycetes</taxon>
        <taxon>Agaricomycetidae</taxon>
        <taxon>Agaricales</taxon>
        <taxon>Pluteineae</taxon>
        <taxon>Pluteaceae</taxon>
        <taxon>Pluteus</taxon>
    </lineage>
</organism>
<evidence type="ECO:0000313" key="2">
    <source>
        <dbReference type="Proteomes" id="UP000308600"/>
    </source>
</evidence>
<evidence type="ECO:0000313" key="1">
    <source>
        <dbReference type="EMBL" id="TFK73240.1"/>
    </source>
</evidence>
<accession>A0ACD3B548</accession>